<dbReference type="AlphaFoldDB" id="A0AAD2YJE9"/>
<keyword evidence="2" id="KW-0732">Signal</keyword>
<name>A0AAD2YJE9_PARDI</name>
<dbReference type="Proteomes" id="UP000006262">
    <property type="component" value="Unassembled WGS sequence"/>
</dbReference>
<feature type="chain" id="PRO_5042087566" evidence="2">
    <location>
        <begin position="22"/>
        <end position="182"/>
    </location>
</feature>
<proteinExistence type="predicted"/>
<evidence type="ECO:0000313" key="4">
    <source>
        <dbReference type="Proteomes" id="UP000006262"/>
    </source>
</evidence>
<gene>
    <name evidence="3" type="ORF">HMPREF1059_01339</name>
</gene>
<reference evidence="3 4" key="1">
    <citation type="submission" date="2012-02" db="EMBL/GenBank/DDBJ databases">
        <title>The Genome Sequence of Parabacteroides distasonis CL09T03C24.</title>
        <authorList>
            <consortium name="The Broad Institute Genome Sequencing Platform"/>
            <person name="Earl A."/>
            <person name="Ward D."/>
            <person name="Feldgarden M."/>
            <person name="Gevers D."/>
            <person name="Zitomersky N.L."/>
            <person name="Coyne M.J."/>
            <person name="Comstock L.E."/>
            <person name="Young S.K."/>
            <person name="Zeng Q."/>
            <person name="Gargeya S."/>
            <person name="Fitzgerald M."/>
            <person name="Haas B."/>
            <person name="Abouelleil A."/>
            <person name="Alvarado L."/>
            <person name="Arachchi H.M."/>
            <person name="Berlin A."/>
            <person name="Chapman S.B."/>
            <person name="Gearin G."/>
            <person name="Goldberg J."/>
            <person name="Griggs A."/>
            <person name="Gujja S."/>
            <person name="Hansen M."/>
            <person name="Heiman D."/>
            <person name="Howarth C."/>
            <person name="Larimer J."/>
            <person name="Lui A."/>
            <person name="MacDonald P.J.P."/>
            <person name="McCowen C."/>
            <person name="Montmayeur A."/>
            <person name="Murphy C."/>
            <person name="Neiman D."/>
            <person name="Pearson M."/>
            <person name="Priest M."/>
            <person name="Roberts A."/>
            <person name="Saif S."/>
            <person name="Shea T."/>
            <person name="Sisk P."/>
            <person name="Stolte C."/>
            <person name="Sykes S."/>
            <person name="Wortman J."/>
            <person name="Nusbaum C."/>
            <person name="Birren B."/>
        </authorList>
    </citation>
    <scope>NUCLEOTIDE SEQUENCE [LARGE SCALE GENOMIC DNA]</scope>
    <source>
        <strain evidence="3 4">CL09T03C24</strain>
    </source>
</reference>
<comment type="caution">
    <text evidence="3">The sequence shown here is derived from an EMBL/GenBank/DDBJ whole genome shotgun (WGS) entry which is preliminary data.</text>
</comment>
<organism evidence="3 4">
    <name type="scientific">Parabacteroides distasonis CL09T03C24</name>
    <dbReference type="NCBI Taxonomy" id="999417"/>
    <lineage>
        <taxon>Bacteria</taxon>
        <taxon>Pseudomonadati</taxon>
        <taxon>Bacteroidota</taxon>
        <taxon>Bacteroidia</taxon>
        <taxon>Bacteroidales</taxon>
        <taxon>Tannerellaceae</taxon>
        <taxon>Parabacteroides</taxon>
    </lineage>
</organism>
<evidence type="ECO:0000256" key="2">
    <source>
        <dbReference type="SAM" id="SignalP"/>
    </source>
</evidence>
<feature type="coiled-coil region" evidence="1">
    <location>
        <begin position="70"/>
        <end position="97"/>
    </location>
</feature>
<evidence type="ECO:0000256" key="1">
    <source>
        <dbReference type="SAM" id="Coils"/>
    </source>
</evidence>
<dbReference type="EMBL" id="AGZN01000012">
    <property type="protein sequence ID" value="EKN29738.1"/>
    <property type="molecule type" value="Genomic_DNA"/>
</dbReference>
<evidence type="ECO:0000313" key="3">
    <source>
        <dbReference type="EMBL" id="EKN29738.1"/>
    </source>
</evidence>
<sequence length="182" mass="20542">MRRLLSIAALLACLISCYAQNGESNYKKMITDYVEIKNGVRTNLDVRISELTEKDYTVGDSIEVLNSRFASEKTAKIETANNDIKHYEAQIAKQQAKGGLVAETLLKKYKPELEKAQNRLKEAQNWTANYASCYDSRNPNDVIAKIVDCKLSLMNPRLRTRQEGKASFLFSSDGNKLLKALK</sequence>
<feature type="signal peptide" evidence="2">
    <location>
        <begin position="1"/>
        <end position="21"/>
    </location>
</feature>
<accession>A0AAD2YJE9</accession>
<dbReference type="RefSeq" id="WP_005864165.1">
    <property type="nucleotide sequence ID" value="NZ_JH976486.1"/>
</dbReference>
<protein>
    <submittedName>
        <fullName evidence="3">Uncharacterized protein</fullName>
    </submittedName>
</protein>
<keyword evidence="1" id="KW-0175">Coiled coil</keyword>